<dbReference type="EMBL" id="AJ507836">
    <property type="protein sequence ID" value="CAD47929.1"/>
    <property type="molecule type" value="Genomic_DNA"/>
</dbReference>
<sequence length="70" mass="7833">MAFLFRMDRLRTALFGSGQTECAECKHPSRDDQWTWLGRMTDLPPSGLGLCQAADTKGGRCLCVNKSHCR</sequence>
<keyword evidence="1" id="KW-0614">Plasmid</keyword>
<geneLocation type="plasmid" evidence="2">
    <name>pAO1</name>
</geneLocation>
<reference evidence="1" key="1">
    <citation type="journal article" date="2001" name="J. Bacteriol.">
        <title>Gene cluster on pAO1 of Arthrobacter nicotinovorans involved in degradation of the plant alkaloid nicotine: cloning, purification, and characterization of 2,6-dihydroxypyridine 3-hydroxylase.</title>
        <authorList>
            <person name="Baitsch D."/>
            <person name="Sandu C."/>
            <person name="Brandsch R."/>
            <person name="Igloi G.L."/>
        </authorList>
    </citation>
    <scope>NUCLEOTIDE SEQUENCE</scope>
    <source>
        <plasmid evidence="1">pA01</plasmid>
    </source>
</reference>
<proteinExistence type="predicted"/>
<accession>Q93NF5</accession>
<evidence type="ECO:0000313" key="1">
    <source>
        <dbReference type="EMBL" id="AAK64270.1"/>
    </source>
</evidence>
<reference evidence="2" key="2">
    <citation type="journal article" date="2003" name="J. Bacteriol.">
        <title>Sequence of the 165-kilobase catabolic plasmid pAO1 from Arthrobacter nicotinovorans and identification of a pAO1-dependent nicotine uptake system.</title>
        <authorList>
            <person name="Igloi G.L."/>
            <person name="Brandsch R."/>
        </authorList>
    </citation>
    <scope>NUCLEOTIDE SEQUENCE [LARGE SCALE GENOMIC DNA]</scope>
    <source>
        <strain evidence="2">ATCC 49919</strain>
        <plasmid evidence="2">pAO1</plasmid>
    </source>
</reference>
<evidence type="ECO:0000313" key="2">
    <source>
        <dbReference type="EMBL" id="CAD47929.1"/>
    </source>
</evidence>
<name>Q93NF5_PAENI</name>
<dbReference type="AlphaFoldDB" id="Q93NF5"/>
<protein>
    <submittedName>
        <fullName evidence="1">ORF70</fullName>
    </submittedName>
</protein>
<reference evidence="2" key="3">
    <citation type="journal article" date="2013" name="J. Mol. Evol.">
        <title>pAO1 of Arthrobacter nicotinovorans and the spread of catabolic traits by horizontal gene transfer in gram-positive soil bacteria.</title>
        <authorList>
            <person name="Mihasan M."/>
            <person name="Brandsch R."/>
        </authorList>
    </citation>
    <scope>NUCLEOTIDE SEQUENCE [LARGE SCALE GENOMIC DNA]</scope>
    <source>
        <strain evidence="2">ATCC 49919</strain>
        <plasmid evidence="2">pAO1</plasmid>
    </source>
</reference>
<dbReference type="EMBL" id="AF373840">
    <property type="protein sequence ID" value="AAK64270.1"/>
    <property type="molecule type" value="Genomic_DNA"/>
</dbReference>
<geneLocation type="plasmid" evidence="1">
    <name>pA01</name>
</geneLocation>
<organism evidence="1">
    <name type="scientific">Paenarthrobacter nicotinovorans</name>
    <name type="common">Arthrobacter nicotinovorans</name>
    <dbReference type="NCBI Taxonomy" id="29320"/>
    <lineage>
        <taxon>Bacteria</taxon>
        <taxon>Bacillati</taxon>
        <taxon>Actinomycetota</taxon>
        <taxon>Actinomycetes</taxon>
        <taxon>Micrococcales</taxon>
        <taxon>Micrococcaceae</taxon>
        <taxon>Paenarthrobacter</taxon>
    </lineage>
</organism>